<proteinExistence type="predicted"/>
<name>A0A1X7RAH5_9SACH</name>
<reference evidence="1 2" key="1">
    <citation type="submission" date="2017-04" db="EMBL/GenBank/DDBJ databases">
        <authorList>
            <person name="Afonso C.L."/>
            <person name="Miller P.J."/>
            <person name="Scott M.A."/>
            <person name="Spackman E."/>
            <person name="Goraichik I."/>
            <person name="Dimitrov K.M."/>
            <person name="Suarez D.L."/>
            <person name="Swayne D.E."/>
        </authorList>
    </citation>
    <scope>NUCLEOTIDE SEQUENCE [LARGE SCALE GENOMIC DNA]</scope>
</reference>
<sequence length="131" mass="15054">MEYPTNVVLLLLQLVLEEQEKLAHTNKKFKLEDLMTEPLVDSVVLKKFVEHPLVHLYAPETENITLRGLKSIVRDIFDQGLDGTTDNNDKGSTPVTVVTLANHYYAKRIRELEDILPNMKDQIQQELAEIQ</sequence>
<dbReference type="EMBL" id="FXLY01000013">
    <property type="protein sequence ID" value="SMN22673.1"/>
    <property type="molecule type" value="Genomic_DNA"/>
</dbReference>
<dbReference type="Pfam" id="PF17330">
    <property type="entry name" value="SWC7"/>
    <property type="match status" value="1"/>
</dbReference>
<dbReference type="OrthoDB" id="4067990at2759"/>
<dbReference type="AlphaFoldDB" id="A0A1X7RAH5"/>
<evidence type="ECO:0008006" key="3">
    <source>
        <dbReference type="Google" id="ProtNLM"/>
    </source>
</evidence>
<accession>A0A1X7RAH5</accession>
<protein>
    <recommendedName>
        <fullName evidence="3">SWR1-complex protein 7</fullName>
    </recommendedName>
</protein>
<keyword evidence="2" id="KW-1185">Reference proteome</keyword>
<dbReference type="InterPro" id="IPR020195">
    <property type="entry name" value="SWR1_Swc7"/>
</dbReference>
<dbReference type="STRING" id="1789683.A0A1X7RAH5"/>
<dbReference type="Proteomes" id="UP000196158">
    <property type="component" value="Unassembled WGS sequence"/>
</dbReference>
<evidence type="ECO:0000313" key="2">
    <source>
        <dbReference type="Proteomes" id="UP000196158"/>
    </source>
</evidence>
<organism evidence="1 2">
    <name type="scientific">Maudiozyma saulgeensis</name>
    <dbReference type="NCBI Taxonomy" id="1789683"/>
    <lineage>
        <taxon>Eukaryota</taxon>
        <taxon>Fungi</taxon>
        <taxon>Dikarya</taxon>
        <taxon>Ascomycota</taxon>
        <taxon>Saccharomycotina</taxon>
        <taxon>Saccharomycetes</taxon>
        <taxon>Saccharomycetales</taxon>
        <taxon>Saccharomycetaceae</taxon>
        <taxon>Maudiozyma</taxon>
    </lineage>
</organism>
<gene>
    <name evidence="1" type="ORF">KASA_0F00814G</name>
</gene>
<evidence type="ECO:0000313" key="1">
    <source>
        <dbReference type="EMBL" id="SMN22673.1"/>
    </source>
</evidence>